<dbReference type="RefSeq" id="WP_103094316.1">
    <property type="nucleotide sequence ID" value="NZ_LYMM01000002.1"/>
</dbReference>
<dbReference type="OrthoDB" id="9792173at2"/>
<evidence type="ECO:0000313" key="2">
    <source>
        <dbReference type="Proteomes" id="UP000236327"/>
    </source>
</evidence>
<dbReference type="SUPFAM" id="SSF54593">
    <property type="entry name" value="Glyoxalase/Bleomycin resistance protein/Dihydroxybiphenyl dioxygenase"/>
    <property type="match status" value="1"/>
</dbReference>
<comment type="caution">
    <text evidence="1">The sequence shown here is derived from an EMBL/GenBank/DDBJ whole genome shotgun (WGS) entry which is preliminary data.</text>
</comment>
<dbReference type="EMBL" id="LYMM01000002">
    <property type="protein sequence ID" value="PNU06379.1"/>
    <property type="molecule type" value="Genomic_DNA"/>
</dbReference>
<gene>
    <name evidence="1" type="ORF">A8V01_02160</name>
</gene>
<name>A0A2K2G5S0_9SPHN</name>
<organism evidence="1 2">
    <name type="scientific">Novosphingobium guangzhouense</name>
    <dbReference type="NCBI Taxonomy" id="1850347"/>
    <lineage>
        <taxon>Bacteria</taxon>
        <taxon>Pseudomonadati</taxon>
        <taxon>Pseudomonadota</taxon>
        <taxon>Alphaproteobacteria</taxon>
        <taxon>Sphingomonadales</taxon>
        <taxon>Sphingomonadaceae</taxon>
        <taxon>Novosphingobium</taxon>
    </lineage>
</organism>
<dbReference type="InterPro" id="IPR029068">
    <property type="entry name" value="Glyas_Bleomycin-R_OHBP_Dase"/>
</dbReference>
<dbReference type="Pfam" id="PF13669">
    <property type="entry name" value="Glyoxalase_4"/>
    <property type="match status" value="1"/>
</dbReference>
<dbReference type="Gene3D" id="3.10.180.10">
    <property type="entry name" value="2,3-Dihydroxybiphenyl 1,2-Dioxygenase, domain 1"/>
    <property type="match status" value="1"/>
</dbReference>
<sequence>MTTTALNTTTTAPGPLKRLGDVIQLAYFPTDFDATMKYWIETVGVGPFFVLNDVRLDDMKYKGQPTEATFTMAIAYWGDIQIELIKTDSDAPSLYSGEYAVRDRLHHVCVFVESIEEARRACAEAGAEVIVEGKVGADGEVIYVDPGQGPGHVIEYLQPLTGTEGLFQMMKDAARDWDGSDPIRVLQ</sequence>
<dbReference type="AlphaFoldDB" id="A0A2K2G5S0"/>
<protein>
    <recommendedName>
        <fullName evidence="3">VOC domain-containing protein</fullName>
    </recommendedName>
</protein>
<dbReference type="Proteomes" id="UP000236327">
    <property type="component" value="Unassembled WGS sequence"/>
</dbReference>
<evidence type="ECO:0000313" key="1">
    <source>
        <dbReference type="EMBL" id="PNU06379.1"/>
    </source>
</evidence>
<accession>A0A2K2G5S0</accession>
<keyword evidence="2" id="KW-1185">Reference proteome</keyword>
<reference evidence="1 2" key="1">
    <citation type="submission" date="2016-05" db="EMBL/GenBank/DDBJ databases">
        <title>Complete genome sequence of Novosphingobium guangzhouense SA925(T).</title>
        <authorList>
            <person name="Sha S."/>
        </authorList>
    </citation>
    <scope>NUCLEOTIDE SEQUENCE [LARGE SCALE GENOMIC DNA]</scope>
    <source>
        <strain evidence="1 2">SA925</strain>
    </source>
</reference>
<evidence type="ECO:0008006" key="3">
    <source>
        <dbReference type="Google" id="ProtNLM"/>
    </source>
</evidence>
<proteinExistence type="predicted"/>